<evidence type="ECO:0000259" key="1">
    <source>
        <dbReference type="Pfam" id="PF03061"/>
    </source>
</evidence>
<name>A0A2Z3HTM7_9CAUL</name>
<accession>A0A2Z3HTM7</accession>
<dbReference type="InterPro" id="IPR029069">
    <property type="entry name" value="HotDog_dom_sf"/>
</dbReference>
<protein>
    <submittedName>
        <fullName evidence="2">Esterase</fullName>
    </submittedName>
</protein>
<dbReference type="EMBL" id="CP029479">
    <property type="protein sequence ID" value="AWM78215.1"/>
    <property type="molecule type" value="Genomic_DNA"/>
</dbReference>
<dbReference type="Proteomes" id="UP000247763">
    <property type="component" value="Chromosome"/>
</dbReference>
<organism evidence="2 3">
    <name type="scientific">Phenylobacterium parvum</name>
    <dbReference type="NCBI Taxonomy" id="2201350"/>
    <lineage>
        <taxon>Bacteria</taxon>
        <taxon>Pseudomonadati</taxon>
        <taxon>Pseudomonadota</taxon>
        <taxon>Alphaproteobacteria</taxon>
        <taxon>Caulobacterales</taxon>
        <taxon>Caulobacteraceae</taxon>
        <taxon>Phenylobacterium</taxon>
    </lineage>
</organism>
<gene>
    <name evidence="2" type="ORF">HYN04_10890</name>
</gene>
<dbReference type="Gene3D" id="3.10.129.10">
    <property type="entry name" value="Hotdog Thioesterase"/>
    <property type="match status" value="1"/>
</dbReference>
<dbReference type="GO" id="GO:0016790">
    <property type="term" value="F:thiolester hydrolase activity"/>
    <property type="evidence" value="ECO:0007669"/>
    <property type="project" value="UniProtKB-ARBA"/>
</dbReference>
<evidence type="ECO:0000313" key="3">
    <source>
        <dbReference type="Proteomes" id="UP000247763"/>
    </source>
</evidence>
<feature type="domain" description="Thioesterase" evidence="1">
    <location>
        <begin position="52"/>
        <end position="125"/>
    </location>
</feature>
<dbReference type="OrthoDB" id="7061558at2"/>
<dbReference type="InterPro" id="IPR052061">
    <property type="entry name" value="PTE-AB_protein"/>
</dbReference>
<reference evidence="3" key="1">
    <citation type="submission" date="2018-05" db="EMBL/GenBank/DDBJ databases">
        <title>Genome sequencing of Phenylobacterium sp. HYN0004.</title>
        <authorList>
            <person name="Yi H."/>
            <person name="Baek C."/>
        </authorList>
    </citation>
    <scope>NUCLEOTIDE SEQUENCE [LARGE SCALE GENOMIC DNA]</scope>
    <source>
        <strain evidence="3">HYN0004</strain>
    </source>
</reference>
<dbReference type="KEGG" id="phb:HYN04_10890"/>
<evidence type="ECO:0000313" key="2">
    <source>
        <dbReference type="EMBL" id="AWM78215.1"/>
    </source>
</evidence>
<dbReference type="InterPro" id="IPR006683">
    <property type="entry name" value="Thioestr_dom"/>
</dbReference>
<dbReference type="RefSeq" id="WP_110450781.1">
    <property type="nucleotide sequence ID" value="NZ_CP029479.1"/>
</dbReference>
<dbReference type="PANTHER" id="PTHR47260">
    <property type="entry name" value="UPF0644 PROTEIN PB2B4.06"/>
    <property type="match status" value="1"/>
</dbReference>
<dbReference type="CDD" id="cd03443">
    <property type="entry name" value="PaaI_thioesterase"/>
    <property type="match status" value="1"/>
</dbReference>
<dbReference type="PANTHER" id="PTHR47260:SF1">
    <property type="entry name" value="UPF0644 PROTEIN PB2B4.06"/>
    <property type="match status" value="1"/>
</dbReference>
<dbReference type="Pfam" id="PF03061">
    <property type="entry name" value="4HBT"/>
    <property type="match status" value="1"/>
</dbReference>
<dbReference type="AlphaFoldDB" id="A0A2Z3HTM7"/>
<proteinExistence type="predicted"/>
<sequence length="142" mass="15124">MSSPLTAPPEGFGPILRSSPVLDALGGFMSRGEGEELEVGLWVGPNHLNARGGLHGGVIATLMDVATGYMLVARSGGRRRLTARMTLDYRAAAGPGEWLQVFLDRTEEDGRKTLVHARLMSGERRVAEATVLFVDAPAARPG</sequence>
<keyword evidence="3" id="KW-1185">Reference proteome</keyword>
<dbReference type="SUPFAM" id="SSF54637">
    <property type="entry name" value="Thioesterase/thiol ester dehydrase-isomerase"/>
    <property type="match status" value="1"/>
</dbReference>